<dbReference type="GO" id="GO:0030267">
    <property type="term" value="F:glyoxylate reductase (NADPH) activity"/>
    <property type="evidence" value="ECO:0007669"/>
    <property type="project" value="TreeGrafter"/>
</dbReference>
<evidence type="ECO:0000313" key="8">
    <source>
        <dbReference type="Proteomes" id="UP000445000"/>
    </source>
</evidence>
<dbReference type="SUPFAM" id="SSF52283">
    <property type="entry name" value="Formate/glycerate dehydrogenase catalytic domain-like"/>
    <property type="match status" value="1"/>
</dbReference>
<feature type="domain" description="D-isomer specific 2-hydroxyacid dehydrogenase NAD-binding" evidence="6">
    <location>
        <begin position="112"/>
        <end position="291"/>
    </location>
</feature>
<evidence type="ECO:0000256" key="3">
    <source>
        <dbReference type="ARBA" id="ARBA00023027"/>
    </source>
</evidence>
<dbReference type="FunFam" id="3.40.50.720:FF:000203">
    <property type="entry name" value="D-3-phosphoglycerate dehydrogenase (SerA)"/>
    <property type="match status" value="1"/>
</dbReference>
<dbReference type="Gene3D" id="3.40.50.720">
    <property type="entry name" value="NAD(P)-binding Rossmann-like Domain"/>
    <property type="match status" value="2"/>
</dbReference>
<dbReference type="Pfam" id="PF02826">
    <property type="entry name" value="2-Hacid_dh_C"/>
    <property type="match status" value="1"/>
</dbReference>
<accession>A0A829YG73</accession>
<dbReference type="CDD" id="cd05301">
    <property type="entry name" value="GDH"/>
    <property type="match status" value="1"/>
</dbReference>
<dbReference type="Proteomes" id="UP000445000">
    <property type="component" value="Unassembled WGS sequence"/>
</dbReference>
<dbReference type="GO" id="GO:0005829">
    <property type="term" value="C:cytosol"/>
    <property type="evidence" value="ECO:0007669"/>
    <property type="project" value="TreeGrafter"/>
</dbReference>
<comment type="similarity">
    <text evidence="1 4">Belongs to the D-isomer specific 2-hydroxyacid dehydrogenase family.</text>
</comment>
<gene>
    <name evidence="7" type="ORF">GCM10011487_38110</name>
</gene>
<keyword evidence="3" id="KW-0520">NAD</keyword>
<dbReference type="EMBL" id="BLJN01000003">
    <property type="protein sequence ID" value="GFE81811.1"/>
    <property type="molecule type" value="Genomic_DNA"/>
</dbReference>
<dbReference type="AlphaFoldDB" id="A0A829YG73"/>
<dbReference type="PROSITE" id="PS00670">
    <property type="entry name" value="D_2_HYDROXYACID_DH_2"/>
    <property type="match status" value="1"/>
</dbReference>
<dbReference type="InterPro" id="IPR006140">
    <property type="entry name" value="D-isomer_DH_NAD-bd"/>
</dbReference>
<evidence type="ECO:0000259" key="5">
    <source>
        <dbReference type="Pfam" id="PF00389"/>
    </source>
</evidence>
<keyword evidence="8" id="KW-1185">Reference proteome</keyword>
<dbReference type="PANTHER" id="PTHR10996:SF283">
    <property type="entry name" value="GLYOXYLATE_HYDROXYPYRUVATE REDUCTASE B"/>
    <property type="match status" value="1"/>
</dbReference>
<dbReference type="SUPFAM" id="SSF51735">
    <property type="entry name" value="NAD(P)-binding Rossmann-fold domains"/>
    <property type="match status" value="1"/>
</dbReference>
<reference evidence="8" key="1">
    <citation type="submission" date="2020-01" db="EMBL/GenBank/DDBJ databases">
        <title>'Steroidobacter agaridevorans' sp. nov., agar-degrading bacteria isolated from rhizosphere soils.</title>
        <authorList>
            <person name="Ikenaga M."/>
            <person name="Kataoka M."/>
            <person name="Murouchi A."/>
            <person name="Katsuragi S."/>
            <person name="Sakai M."/>
        </authorList>
    </citation>
    <scope>NUCLEOTIDE SEQUENCE [LARGE SCALE GENOMIC DNA]</scope>
    <source>
        <strain evidence="8">YU21-B</strain>
    </source>
</reference>
<organism evidence="7 8">
    <name type="scientific">Steroidobacter agaridevorans</name>
    <dbReference type="NCBI Taxonomy" id="2695856"/>
    <lineage>
        <taxon>Bacteria</taxon>
        <taxon>Pseudomonadati</taxon>
        <taxon>Pseudomonadota</taxon>
        <taxon>Gammaproteobacteria</taxon>
        <taxon>Steroidobacterales</taxon>
        <taxon>Steroidobacteraceae</taxon>
        <taxon>Steroidobacter</taxon>
    </lineage>
</organism>
<evidence type="ECO:0000313" key="7">
    <source>
        <dbReference type="EMBL" id="GFE81811.1"/>
    </source>
</evidence>
<dbReference type="PANTHER" id="PTHR10996">
    <property type="entry name" value="2-HYDROXYACID DEHYDROGENASE-RELATED"/>
    <property type="match status" value="1"/>
</dbReference>
<comment type="caution">
    <text evidence="7">The sequence shown here is derived from an EMBL/GenBank/DDBJ whole genome shotgun (WGS) entry which is preliminary data.</text>
</comment>
<evidence type="ECO:0000256" key="1">
    <source>
        <dbReference type="ARBA" id="ARBA00005854"/>
    </source>
</evidence>
<keyword evidence="2 4" id="KW-0560">Oxidoreductase</keyword>
<dbReference type="InterPro" id="IPR036291">
    <property type="entry name" value="NAD(P)-bd_dom_sf"/>
</dbReference>
<dbReference type="Pfam" id="PF00389">
    <property type="entry name" value="2-Hacid_dh"/>
    <property type="match status" value="1"/>
</dbReference>
<evidence type="ECO:0000256" key="2">
    <source>
        <dbReference type="ARBA" id="ARBA00023002"/>
    </source>
</evidence>
<feature type="domain" description="D-isomer specific 2-hydroxyacid dehydrogenase catalytic" evidence="5">
    <location>
        <begin position="7"/>
        <end position="322"/>
    </location>
</feature>
<proteinExistence type="inferred from homology"/>
<evidence type="ECO:0000256" key="4">
    <source>
        <dbReference type="RuleBase" id="RU003719"/>
    </source>
</evidence>
<protein>
    <submittedName>
        <fullName evidence="7">D-glycerate dehydrogenase</fullName>
    </submittedName>
</protein>
<dbReference type="InterPro" id="IPR029753">
    <property type="entry name" value="D-isomer_DH_CS"/>
</dbReference>
<dbReference type="GO" id="GO:0016618">
    <property type="term" value="F:hydroxypyruvate reductase [NAD(P)H] activity"/>
    <property type="evidence" value="ECO:0007669"/>
    <property type="project" value="TreeGrafter"/>
</dbReference>
<dbReference type="InterPro" id="IPR050223">
    <property type="entry name" value="D-isomer_2-hydroxyacid_DH"/>
</dbReference>
<evidence type="ECO:0000259" key="6">
    <source>
        <dbReference type="Pfam" id="PF02826"/>
    </source>
</evidence>
<dbReference type="GO" id="GO:0051287">
    <property type="term" value="F:NAD binding"/>
    <property type="evidence" value="ECO:0007669"/>
    <property type="project" value="InterPro"/>
</dbReference>
<dbReference type="InterPro" id="IPR006139">
    <property type="entry name" value="D-isomer_2_OHA_DH_cat_dom"/>
</dbReference>
<sequence length="323" mass="34521">MSRPSLLITRRLPASVLERLRASYEVTVNPDDRALGREALLMALRSFDALSPTITDKLDAALLLNSGLRTRIIANFGAGFEHIDLEAAKRANLVVTNTPDALTDATAELTILLILMASRRAGEGERLVREGKWTGWAPTQLLGTDVKGKTLGLVGFGRIAKEAARRARAALGMRIAYHSRSRASADEESALGAEHHATLESLLAASDVISLHCPGGAATRHLINANTLARMKSTAILINTARGSVVDEDALANALAQRQIAAAGLDVYEREPAVSPALRELENVVLLPHLGSATLEARTAMGMQMADNLDSFFAGRTPPNRVA</sequence>
<dbReference type="PROSITE" id="PS00671">
    <property type="entry name" value="D_2_HYDROXYACID_DH_3"/>
    <property type="match status" value="1"/>
</dbReference>
<name>A0A829YG73_9GAMM</name>